<gene>
    <name evidence="3" type="ORF">NC653_033970</name>
</gene>
<name>A0AAD6LUY9_9ROSI</name>
<dbReference type="Pfam" id="PF14111">
    <property type="entry name" value="DUF4283"/>
    <property type="match status" value="1"/>
</dbReference>
<evidence type="ECO:0000313" key="4">
    <source>
        <dbReference type="Proteomes" id="UP001164929"/>
    </source>
</evidence>
<dbReference type="InterPro" id="IPR040256">
    <property type="entry name" value="At4g02000-like"/>
</dbReference>
<feature type="region of interest" description="Disordered" evidence="1">
    <location>
        <begin position="410"/>
        <end position="452"/>
    </location>
</feature>
<comment type="caution">
    <text evidence="3">The sequence shown here is derived from an EMBL/GenBank/DDBJ whole genome shotgun (WGS) entry which is preliminary data.</text>
</comment>
<keyword evidence="4" id="KW-1185">Reference proteome</keyword>
<proteinExistence type="predicted"/>
<dbReference type="AlphaFoldDB" id="A0AAD6LUY9"/>
<accession>A0AAD6LUY9</accession>
<sequence>MAKNKRTTPAPPLPPSPPTLTPSPKAVARGSSPHKFLIFAEEGSIPQPIVSSPSTPDHVIVEDYSDEEDYEEDEVDYSASRGNSRSFHSPVPPSTGNNLDITLNSASRVLPLSRSGHLVIPVTTPTKRRSSPVPALQHNFLGLVEVDHNLPNVISSPTEAPHSGTPHSHAPSPGFKALNNIISSSWKCEASLAIHESGWLVYRFKNIDDKRAVLANGPYLIYDRPLILKAMPKYFDFGTDETSCVPVWVKFPNLSLKCWSPRCLAKIASKVLVELDLLTDLKSSIVINLPNGATLNQPVIYKTLPRFCKLCKVLGHKTGACTPPLKPVVASPVGKHNHPVTTTNKDRSVFDRLGPVDEPSLGKAKGQIADHVSTIHPSSKAPAVLSSGATCTPDYNSPIIIHEKELARVTPSRTDPNEVPVGIATKRGQRRSLSHASGSGSGGRVLPSPAII</sequence>
<dbReference type="InterPro" id="IPR025558">
    <property type="entry name" value="DUF4283"/>
</dbReference>
<evidence type="ECO:0000256" key="1">
    <source>
        <dbReference type="SAM" id="MobiDB-lite"/>
    </source>
</evidence>
<feature type="region of interest" description="Disordered" evidence="1">
    <location>
        <begin position="65"/>
        <end position="99"/>
    </location>
</feature>
<feature type="domain" description="DUF4283" evidence="2">
    <location>
        <begin position="172"/>
        <end position="237"/>
    </location>
</feature>
<protein>
    <recommendedName>
        <fullName evidence="2">DUF4283 domain-containing protein</fullName>
    </recommendedName>
</protein>
<feature type="region of interest" description="Disordered" evidence="1">
    <location>
        <begin position="1"/>
        <end position="33"/>
    </location>
</feature>
<organism evidence="3 4">
    <name type="scientific">Populus alba x Populus x berolinensis</name>
    <dbReference type="NCBI Taxonomy" id="444605"/>
    <lineage>
        <taxon>Eukaryota</taxon>
        <taxon>Viridiplantae</taxon>
        <taxon>Streptophyta</taxon>
        <taxon>Embryophyta</taxon>
        <taxon>Tracheophyta</taxon>
        <taxon>Spermatophyta</taxon>
        <taxon>Magnoliopsida</taxon>
        <taxon>eudicotyledons</taxon>
        <taxon>Gunneridae</taxon>
        <taxon>Pentapetalae</taxon>
        <taxon>rosids</taxon>
        <taxon>fabids</taxon>
        <taxon>Malpighiales</taxon>
        <taxon>Salicaceae</taxon>
        <taxon>Saliceae</taxon>
        <taxon>Populus</taxon>
    </lineage>
</organism>
<evidence type="ECO:0000313" key="3">
    <source>
        <dbReference type="EMBL" id="KAJ6973800.1"/>
    </source>
</evidence>
<dbReference type="PANTHER" id="PTHR31286">
    <property type="entry name" value="GLYCINE-RICH CELL WALL STRUCTURAL PROTEIN 1.8-LIKE"/>
    <property type="match status" value="1"/>
</dbReference>
<reference evidence="3" key="1">
    <citation type="journal article" date="2023" name="Mol. Ecol. Resour.">
        <title>Chromosome-level genome assembly of a triploid poplar Populus alba 'Berolinensis'.</title>
        <authorList>
            <person name="Chen S."/>
            <person name="Yu Y."/>
            <person name="Wang X."/>
            <person name="Wang S."/>
            <person name="Zhang T."/>
            <person name="Zhou Y."/>
            <person name="He R."/>
            <person name="Meng N."/>
            <person name="Wang Y."/>
            <person name="Liu W."/>
            <person name="Liu Z."/>
            <person name="Liu J."/>
            <person name="Guo Q."/>
            <person name="Huang H."/>
            <person name="Sederoff R.R."/>
            <person name="Wang G."/>
            <person name="Qu G."/>
            <person name="Chen S."/>
        </authorList>
    </citation>
    <scope>NUCLEOTIDE SEQUENCE</scope>
    <source>
        <strain evidence="3">SC-2020</strain>
    </source>
</reference>
<dbReference type="EMBL" id="JAQIZT010000014">
    <property type="protein sequence ID" value="KAJ6973800.1"/>
    <property type="molecule type" value="Genomic_DNA"/>
</dbReference>
<evidence type="ECO:0000259" key="2">
    <source>
        <dbReference type="Pfam" id="PF14111"/>
    </source>
</evidence>
<dbReference type="PANTHER" id="PTHR31286:SF180">
    <property type="entry name" value="OS10G0362600 PROTEIN"/>
    <property type="match status" value="1"/>
</dbReference>
<feature type="compositionally biased region" description="Acidic residues" evidence="1">
    <location>
        <begin position="65"/>
        <end position="76"/>
    </location>
</feature>
<feature type="compositionally biased region" description="Pro residues" evidence="1">
    <location>
        <begin position="9"/>
        <end position="21"/>
    </location>
</feature>
<dbReference type="Proteomes" id="UP001164929">
    <property type="component" value="Chromosome 14"/>
</dbReference>